<dbReference type="EnsemblMetazoa" id="HelroT183525">
    <property type="protein sequence ID" value="HelroP183525"/>
    <property type="gene ID" value="HelroG183525"/>
</dbReference>
<organism evidence="3 4">
    <name type="scientific">Helobdella robusta</name>
    <name type="common">Californian leech</name>
    <dbReference type="NCBI Taxonomy" id="6412"/>
    <lineage>
        <taxon>Eukaryota</taxon>
        <taxon>Metazoa</taxon>
        <taxon>Spiralia</taxon>
        <taxon>Lophotrochozoa</taxon>
        <taxon>Annelida</taxon>
        <taxon>Clitellata</taxon>
        <taxon>Hirudinea</taxon>
        <taxon>Rhynchobdellida</taxon>
        <taxon>Glossiphoniidae</taxon>
        <taxon>Helobdella</taxon>
    </lineage>
</organism>
<dbReference type="KEGG" id="hro:HELRODRAFT_183525"/>
<keyword evidence="4" id="KW-1185">Reference proteome</keyword>
<dbReference type="HOGENOM" id="CLU_1134617_0_0_1"/>
<dbReference type="RefSeq" id="XP_009011373.1">
    <property type="nucleotide sequence ID" value="XM_009013125.1"/>
</dbReference>
<dbReference type="AlphaFoldDB" id="T1FJS5"/>
<dbReference type="Gene3D" id="2.60.120.260">
    <property type="entry name" value="Galactose-binding domain-like"/>
    <property type="match status" value="1"/>
</dbReference>
<accession>T1FJS5</accession>
<reference evidence="3" key="3">
    <citation type="submission" date="2015-06" db="UniProtKB">
        <authorList>
            <consortium name="EnsemblMetazoa"/>
        </authorList>
    </citation>
    <scope>IDENTIFICATION</scope>
</reference>
<dbReference type="CTD" id="20209074"/>
<dbReference type="EMBL" id="KB095859">
    <property type="protein sequence ID" value="ESO10495.1"/>
    <property type="molecule type" value="Genomic_DNA"/>
</dbReference>
<name>T1FJS5_HELRO</name>
<reference evidence="2 4" key="2">
    <citation type="journal article" date="2013" name="Nature">
        <title>Insights into bilaterian evolution from three spiralian genomes.</title>
        <authorList>
            <person name="Simakov O."/>
            <person name="Marletaz F."/>
            <person name="Cho S.J."/>
            <person name="Edsinger-Gonzales E."/>
            <person name="Havlak P."/>
            <person name="Hellsten U."/>
            <person name="Kuo D.H."/>
            <person name="Larsson T."/>
            <person name="Lv J."/>
            <person name="Arendt D."/>
            <person name="Savage R."/>
            <person name="Osoegawa K."/>
            <person name="de Jong P."/>
            <person name="Grimwood J."/>
            <person name="Chapman J.A."/>
            <person name="Shapiro H."/>
            <person name="Aerts A."/>
            <person name="Otillar R.P."/>
            <person name="Terry A.Y."/>
            <person name="Boore J.L."/>
            <person name="Grigoriev I.V."/>
            <person name="Lindberg D.R."/>
            <person name="Seaver E.C."/>
            <person name="Weisblat D.A."/>
            <person name="Putnam N.H."/>
            <person name="Rokhsar D.S."/>
        </authorList>
    </citation>
    <scope>NUCLEOTIDE SEQUENCE</scope>
</reference>
<dbReference type="PROSITE" id="PS50948">
    <property type="entry name" value="PAN"/>
    <property type="match status" value="1"/>
</dbReference>
<protein>
    <recommendedName>
        <fullName evidence="1">Apple domain-containing protein</fullName>
    </recommendedName>
</protein>
<gene>
    <name evidence="3" type="primary">20209074</name>
    <name evidence="2" type="ORF">HELRODRAFT_183525</name>
</gene>
<dbReference type="Proteomes" id="UP000015101">
    <property type="component" value="Unassembled WGS sequence"/>
</dbReference>
<evidence type="ECO:0000313" key="2">
    <source>
        <dbReference type="EMBL" id="ESO10495.1"/>
    </source>
</evidence>
<dbReference type="EMBL" id="AMQM01008836">
    <property type="status" value="NOT_ANNOTATED_CDS"/>
    <property type="molecule type" value="Genomic_DNA"/>
</dbReference>
<feature type="domain" description="Apple" evidence="1">
    <location>
        <begin position="44"/>
        <end position="112"/>
    </location>
</feature>
<reference evidence="4" key="1">
    <citation type="submission" date="2012-12" db="EMBL/GenBank/DDBJ databases">
        <authorList>
            <person name="Hellsten U."/>
            <person name="Grimwood J."/>
            <person name="Chapman J.A."/>
            <person name="Shapiro H."/>
            <person name="Aerts A."/>
            <person name="Otillar R.P."/>
            <person name="Terry A.Y."/>
            <person name="Boore J.L."/>
            <person name="Simakov O."/>
            <person name="Marletaz F."/>
            <person name="Cho S.-J."/>
            <person name="Edsinger-Gonzales E."/>
            <person name="Havlak P."/>
            <person name="Kuo D.-H."/>
            <person name="Larsson T."/>
            <person name="Lv J."/>
            <person name="Arendt D."/>
            <person name="Savage R."/>
            <person name="Osoegawa K."/>
            <person name="de Jong P."/>
            <person name="Lindberg D.R."/>
            <person name="Seaver E.C."/>
            <person name="Weisblat D.A."/>
            <person name="Putnam N.H."/>
            <person name="Grigoriev I.V."/>
            <person name="Rokhsar D.S."/>
        </authorList>
    </citation>
    <scope>NUCLEOTIDE SEQUENCE</scope>
</reference>
<evidence type="ECO:0000313" key="3">
    <source>
        <dbReference type="EnsemblMetazoa" id="HelroP183525"/>
    </source>
</evidence>
<dbReference type="InterPro" id="IPR003609">
    <property type="entry name" value="Pan_app"/>
</dbReference>
<dbReference type="InParanoid" id="T1FJS5"/>
<evidence type="ECO:0000313" key="4">
    <source>
        <dbReference type="Proteomes" id="UP000015101"/>
    </source>
</evidence>
<sequence length="250" mass="28814">MYHFILMSLVELLKRRKIFFILVGLFVRCSWTSEIKCFEEHLDCQQKEHCRHDQPSTQTQFNVVPSSNALLLCTWTCSNDSQCLAFNFFSSSGTCQMYNNPSENCFYAADNCFHMTSTAVNVFYRTITIHVDFTVESLYFDGVQQDLTSSSSYRVCSDTRVIALHASNYANAKFVEVISDDRYILTDTTWKCLPSTPALDGNNRVWYNPDYDDESWLPAVNQDPAYSNFGALKIWSKDDSIAYCRKRFCG</sequence>
<proteinExistence type="predicted"/>
<dbReference type="GeneID" id="20209074"/>
<evidence type="ECO:0000259" key="1">
    <source>
        <dbReference type="PROSITE" id="PS50948"/>
    </source>
</evidence>